<dbReference type="KEGG" id="pkz:C5L36_0B02600"/>
<dbReference type="InterPro" id="IPR001849">
    <property type="entry name" value="PH_domain"/>
</dbReference>
<dbReference type="EMBL" id="CP028774">
    <property type="protein sequence ID" value="AWU75001.1"/>
    <property type="molecule type" value="Genomic_DNA"/>
</dbReference>
<feature type="region of interest" description="Disordered" evidence="1">
    <location>
        <begin position="253"/>
        <end position="275"/>
    </location>
</feature>
<feature type="region of interest" description="Disordered" evidence="1">
    <location>
        <begin position="360"/>
        <end position="409"/>
    </location>
</feature>
<dbReference type="RefSeq" id="XP_029320478.1">
    <property type="nucleotide sequence ID" value="XM_029464619.1"/>
</dbReference>
<feature type="region of interest" description="Disordered" evidence="1">
    <location>
        <begin position="294"/>
        <end position="314"/>
    </location>
</feature>
<evidence type="ECO:0000313" key="3">
    <source>
        <dbReference type="EMBL" id="AWU75001.1"/>
    </source>
</evidence>
<sequence length="630" mass="72041">MEMEQTDPGLAMLLLLEPFPVEPPDYELTLPRVNRPTYTDFKPYNEKLPSYSPTVYKLGVLYRKMEWTSPFEMAQQRTWKPYIFELNNTQLNIYRYPAEADDSILTKFDPPSSFSSNNSYSLLHPYHYHHLMLKKLQHQVAPTALASNDDDVIYSYNEDNFRSIMTTKTDLKALKYFKSINALESTNIVRSYSLQYGKIGLSIDYKKKPHVFRCRFESEQFLIDFPNAEGMVEWYNAINLGIDNSLDLNRREMPTHRTVPRRRRRKVQQMNHPHFSSARNIALGLGFATPGMLSDSNSSSGKSSTSSSGKSKKELKGLFKGKSIDSIFKLGKWQKFDSKSRPASSNSNNNQLITSHRNMNKIGSDHSHESSPSAHVNTGSFKAFPSSGRSNASGSPERYNREGLPIDDDGFEIVEEYDDEFIDDDEDEFVVDDGTNGRSNTQDDLDSSIEDTDQEDNEELIDENFDGNIGFLINKFQEGKPSLSALDTPSFSLNSISSCTASGITSMNTGSSKQLCKLRTYREYIAKPSPLSVRAQTYPAQRKIIRDSIRCMVPLTENERWIGKFLLLDYDWKYKPQSKEDVDHHFQSIEVLTHVSDVGSKYKHKFRRPLQEWIVTPSGLLPYINPSAFH</sequence>
<dbReference type="VEuPathDB" id="FungiDB:C5L36_0B02600"/>
<feature type="compositionally biased region" description="Polar residues" evidence="1">
    <location>
        <begin position="370"/>
        <end position="380"/>
    </location>
</feature>
<dbReference type="PANTHER" id="PTHR37283:SF1">
    <property type="entry name" value="PH DOMAIN-CONTAINING PROTEIN YHR131C"/>
    <property type="match status" value="1"/>
</dbReference>
<dbReference type="STRING" id="4909.A0A2U9R173"/>
<gene>
    <name evidence="3" type="ORF">C5L36_0B02600</name>
</gene>
<dbReference type="GeneID" id="40382766"/>
<dbReference type="InterPro" id="IPR011993">
    <property type="entry name" value="PH-like_dom_sf"/>
</dbReference>
<evidence type="ECO:0000256" key="1">
    <source>
        <dbReference type="SAM" id="MobiDB-lite"/>
    </source>
</evidence>
<feature type="domain" description="PH" evidence="2">
    <location>
        <begin position="54"/>
        <end position="243"/>
    </location>
</feature>
<reference evidence="3 4" key="1">
    <citation type="submission" date="2018-06" db="EMBL/GenBank/DDBJ databases">
        <title>Population genomics shows no distinction between pathogenic Candida krusei and environmental Pichia kudriavzevii: One species, four names.</title>
        <authorList>
            <person name="Douglass A.P."/>
            <person name="Offei B."/>
            <person name="Braun-Galleani S."/>
            <person name="Coughlan A.Y."/>
            <person name="Martos A."/>
            <person name="Ortiz-Merino R.A."/>
            <person name="Byrne K.P."/>
            <person name="Wolfe K.H."/>
        </authorList>
    </citation>
    <scope>NUCLEOTIDE SEQUENCE [LARGE SCALE GENOMIC DNA]</scope>
    <source>
        <strain evidence="3 4">CBS573</strain>
    </source>
</reference>
<dbReference type="Gene3D" id="2.30.29.30">
    <property type="entry name" value="Pleckstrin-homology domain (PH domain)/Phosphotyrosine-binding domain (PTB)"/>
    <property type="match status" value="1"/>
</dbReference>
<feature type="compositionally biased region" description="Low complexity" evidence="1">
    <location>
        <begin position="294"/>
        <end position="309"/>
    </location>
</feature>
<dbReference type="Proteomes" id="UP000249293">
    <property type="component" value="Chromosome 2"/>
</dbReference>
<evidence type="ECO:0000259" key="2">
    <source>
        <dbReference type="PROSITE" id="PS50003"/>
    </source>
</evidence>
<dbReference type="AlphaFoldDB" id="A0A2U9R173"/>
<dbReference type="SUPFAM" id="SSF50729">
    <property type="entry name" value="PH domain-like"/>
    <property type="match status" value="1"/>
</dbReference>
<organism evidence="3 4">
    <name type="scientific">Pichia kudriavzevii</name>
    <name type="common">Yeast</name>
    <name type="synonym">Issatchenkia orientalis</name>
    <dbReference type="NCBI Taxonomy" id="4909"/>
    <lineage>
        <taxon>Eukaryota</taxon>
        <taxon>Fungi</taxon>
        <taxon>Dikarya</taxon>
        <taxon>Ascomycota</taxon>
        <taxon>Saccharomycotina</taxon>
        <taxon>Pichiomycetes</taxon>
        <taxon>Pichiales</taxon>
        <taxon>Pichiaceae</taxon>
        <taxon>Pichia</taxon>
    </lineage>
</organism>
<dbReference type="PANTHER" id="PTHR37283">
    <property type="entry name" value="PH DOMAIN-CONTAINING PROTEIN YHR131C"/>
    <property type="match status" value="1"/>
</dbReference>
<accession>A0A2U9R173</accession>
<protein>
    <recommendedName>
        <fullName evidence="2">PH domain-containing protein</fullName>
    </recommendedName>
</protein>
<keyword evidence="4" id="KW-1185">Reference proteome</keyword>
<evidence type="ECO:0000313" key="4">
    <source>
        <dbReference type="Proteomes" id="UP000249293"/>
    </source>
</evidence>
<dbReference type="OrthoDB" id="5865767at2759"/>
<name>A0A2U9R173_PICKU</name>
<feature type="region of interest" description="Disordered" evidence="1">
    <location>
        <begin position="429"/>
        <end position="451"/>
    </location>
</feature>
<proteinExistence type="predicted"/>
<dbReference type="PROSITE" id="PS50003">
    <property type="entry name" value="PH_DOMAIN"/>
    <property type="match status" value="1"/>
</dbReference>
<feature type="compositionally biased region" description="Basic residues" evidence="1">
    <location>
        <begin position="258"/>
        <end position="267"/>
    </location>
</feature>